<proteinExistence type="inferred from homology"/>
<evidence type="ECO:0000256" key="5">
    <source>
        <dbReference type="ARBA" id="ARBA00022694"/>
    </source>
</evidence>
<dbReference type="Proteomes" id="UP001157974">
    <property type="component" value="Unassembled WGS sequence"/>
</dbReference>
<dbReference type="GO" id="GO:0005829">
    <property type="term" value="C:cytosol"/>
    <property type="evidence" value="ECO:0007669"/>
    <property type="project" value="TreeGrafter"/>
</dbReference>
<gene>
    <name evidence="12" type="ORF">NDN08_001464</name>
</gene>
<comment type="caution">
    <text evidence="12">The sequence shown here is derived from an EMBL/GenBank/DDBJ whole genome shotgun (WGS) entry which is preliminary data.</text>
</comment>
<keyword evidence="6" id="KW-0547">Nucleotide-binding</keyword>
<dbReference type="Pfam" id="PF00069">
    <property type="entry name" value="Pkinase"/>
    <property type="match status" value="1"/>
</dbReference>
<keyword evidence="13" id="KW-1185">Reference proteome</keyword>
<dbReference type="SMART" id="SM00220">
    <property type="entry name" value="S_TKc"/>
    <property type="match status" value="1"/>
</dbReference>
<dbReference type="PANTHER" id="PTHR12209">
    <property type="entry name" value="NON-SPECIFIC SERINE/THREONINE PROTEIN KINASE"/>
    <property type="match status" value="1"/>
</dbReference>
<protein>
    <recommendedName>
        <fullName evidence="2">non-specific serine/threonine protein kinase</fullName>
        <ecNumber evidence="2">2.7.11.1</ecNumber>
    </recommendedName>
</protein>
<reference evidence="12 13" key="1">
    <citation type="journal article" date="2023" name="Nat. Commun.">
        <title>Origin of minicircular mitochondrial genomes in red algae.</title>
        <authorList>
            <person name="Lee Y."/>
            <person name="Cho C.H."/>
            <person name="Lee Y.M."/>
            <person name="Park S.I."/>
            <person name="Yang J.H."/>
            <person name="West J.A."/>
            <person name="Bhattacharya D."/>
            <person name="Yoon H.S."/>
        </authorList>
    </citation>
    <scope>NUCLEOTIDE SEQUENCE [LARGE SCALE GENOMIC DNA]</scope>
    <source>
        <strain evidence="12 13">CCMP1338</strain>
        <tissue evidence="12">Whole cell</tissue>
    </source>
</reference>
<dbReference type="Gene3D" id="1.10.510.10">
    <property type="entry name" value="Transferase(Phosphotransferase) domain 1"/>
    <property type="match status" value="1"/>
</dbReference>
<evidence type="ECO:0000256" key="3">
    <source>
        <dbReference type="ARBA" id="ARBA00022527"/>
    </source>
</evidence>
<evidence type="ECO:0000313" key="12">
    <source>
        <dbReference type="EMBL" id="KAJ8904951.1"/>
    </source>
</evidence>
<dbReference type="SUPFAM" id="SSF56112">
    <property type="entry name" value="Protein kinase-like (PK-like)"/>
    <property type="match status" value="1"/>
</dbReference>
<dbReference type="GO" id="GO:0005634">
    <property type="term" value="C:nucleus"/>
    <property type="evidence" value="ECO:0007669"/>
    <property type="project" value="TreeGrafter"/>
</dbReference>
<dbReference type="AlphaFoldDB" id="A0AAV8UTW8"/>
<dbReference type="GO" id="GO:0070525">
    <property type="term" value="P:tRNA threonylcarbamoyladenosine metabolic process"/>
    <property type="evidence" value="ECO:0007669"/>
    <property type="project" value="TreeGrafter"/>
</dbReference>
<evidence type="ECO:0000256" key="10">
    <source>
        <dbReference type="ARBA" id="ARBA00048679"/>
    </source>
</evidence>
<comment type="catalytic activity">
    <reaction evidence="9">
        <text>L-threonyl-[protein] + ATP = O-phospho-L-threonyl-[protein] + ADP + H(+)</text>
        <dbReference type="Rhea" id="RHEA:46608"/>
        <dbReference type="Rhea" id="RHEA-COMP:11060"/>
        <dbReference type="Rhea" id="RHEA-COMP:11605"/>
        <dbReference type="ChEBI" id="CHEBI:15378"/>
        <dbReference type="ChEBI" id="CHEBI:30013"/>
        <dbReference type="ChEBI" id="CHEBI:30616"/>
        <dbReference type="ChEBI" id="CHEBI:61977"/>
        <dbReference type="ChEBI" id="CHEBI:456216"/>
        <dbReference type="EC" id="2.7.11.1"/>
    </reaction>
</comment>
<evidence type="ECO:0000256" key="4">
    <source>
        <dbReference type="ARBA" id="ARBA00022679"/>
    </source>
</evidence>
<evidence type="ECO:0000256" key="8">
    <source>
        <dbReference type="ARBA" id="ARBA00022840"/>
    </source>
</evidence>
<keyword evidence="8" id="KW-0067">ATP-binding</keyword>
<sequence length="229" mass="25481">MEVVEVGVKHDREGFVKGDDSLLGHGAEGVVKRVKFLGRDAVVKERFSKDYRHPILDRLLTSRRLAQEVKTMARCRKLGIACPALYYVDMDSAKVYMEYLHSAKTLKDCLSEPLSSLQPICAKVGALVGNLHAGDIVHGDLTTSNLMMRTDGSLAIIDFGLSYLSSAEEDKAVDLYVLERAISNVHCEVAEKVNALILESYRQAFGSAKQVLRRLQEVRSRGRKRLMVG</sequence>
<name>A0AAV8UTW8_9RHOD</name>
<dbReference type="GO" id="GO:0005524">
    <property type="term" value="F:ATP binding"/>
    <property type="evidence" value="ECO:0007669"/>
    <property type="project" value="UniProtKB-KW"/>
</dbReference>
<dbReference type="FunFam" id="3.30.200.20:FF:000201">
    <property type="entry name" value="TP53-regulating kinase isoform X1"/>
    <property type="match status" value="1"/>
</dbReference>
<dbReference type="EMBL" id="JAMWBK010000005">
    <property type="protein sequence ID" value="KAJ8904951.1"/>
    <property type="molecule type" value="Genomic_DNA"/>
</dbReference>
<dbReference type="EC" id="2.7.11.1" evidence="2"/>
<dbReference type="GO" id="GO:0000408">
    <property type="term" value="C:EKC/KEOPS complex"/>
    <property type="evidence" value="ECO:0007669"/>
    <property type="project" value="TreeGrafter"/>
</dbReference>
<evidence type="ECO:0000313" key="13">
    <source>
        <dbReference type="Proteomes" id="UP001157974"/>
    </source>
</evidence>
<evidence type="ECO:0000256" key="1">
    <source>
        <dbReference type="ARBA" id="ARBA00010630"/>
    </source>
</evidence>
<dbReference type="InterPro" id="IPR022495">
    <property type="entry name" value="Bud32"/>
</dbReference>
<evidence type="ECO:0000256" key="9">
    <source>
        <dbReference type="ARBA" id="ARBA00047899"/>
    </source>
</evidence>
<evidence type="ECO:0000256" key="6">
    <source>
        <dbReference type="ARBA" id="ARBA00022741"/>
    </source>
</evidence>
<evidence type="ECO:0000256" key="7">
    <source>
        <dbReference type="ARBA" id="ARBA00022777"/>
    </source>
</evidence>
<organism evidence="12 13">
    <name type="scientific">Rhodosorus marinus</name>
    <dbReference type="NCBI Taxonomy" id="101924"/>
    <lineage>
        <taxon>Eukaryota</taxon>
        <taxon>Rhodophyta</taxon>
        <taxon>Stylonematophyceae</taxon>
        <taxon>Stylonematales</taxon>
        <taxon>Stylonemataceae</taxon>
        <taxon>Rhodosorus</taxon>
    </lineage>
</organism>
<comment type="similarity">
    <text evidence="1">Belongs to the protein kinase superfamily. BUD32 family.</text>
</comment>
<feature type="domain" description="Protein kinase" evidence="11">
    <location>
        <begin position="17"/>
        <end position="229"/>
    </location>
</feature>
<dbReference type="PROSITE" id="PS50011">
    <property type="entry name" value="PROTEIN_KINASE_DOM"/>
    <property type="match status" value="1"/>
</dbReference>
<dbReference type="InterPro" id="IPR008266">
    <property type="entry name" value="Tyr_kinase_AS"/>
</dbReference>
<dbReference type="InterPro" id="IPR011009">
    <property type="entry name" value="Kinase-like_dom_sf"/>
</dbReference>
<keyword evidence="4" id="KW-0808">Transferase</keyword>
<dbReference type="InterPro" id="IPR000719">
    <property type="entry name" value="Prot_kinase_dom"/>
</dbReference>
<keyword evidence="5" id="KW-0819">tRNA processing</keyword>
<keyword evidence="7" id="KW-0418">Kinase</keyword>
<evidence type="ECO:0000259" key="11">
    <source>
        <dbReference type="PROSITE" id="PS50011"/>
    </source>
</evidence>
<dbReference type="Gene3D" id="3.30.200.20">
    <property type="entry name" value="Phosphorylase Kinase, domain 1"/>
    <property type="match status" value="1"/>
</dbReference>
<dbReference type="PROSITE" id="PS00109">
    <property type="entry name" value="PROTEIN_KINASE_TYR"/>
    <property type="match status" value="1"/>
</dbReference>
<accession>A0AAV8UTW8</accession>
<dbReference type="NCBIfam" id="TIGR03724">
    <property type="entry name" value="arch_bud32"/>
    <property type="match status" value="1"/>
</dbReference>
<dbReference type="PANTHER" id="PTHR12209:SF0">
    <property type="entry name" value="EKC_KEOPS COMPLEX SUBUNIT TP53RK"/>
    <property type="match status" value="1"/>
</dbReference>
<comment type="catalytic activity">
    <reaction evidence="10">
        <text>L-seryl-[protein] + ATP = O-phospho-L-seryl-[protein] + ADP + H(+)</text>
        <dbReference type="Rhea" id="RHEA:17989"/>
        <dbReference type="Rhea" id="RHEA-COMP:9863"/>
        <dbReference type="Rhea" id="RHEA-COMP:11604"/>
        <dbReference type="ChEBI" id="CHEBI:15378"/>
        <dbReference type="ChEBI" id="CHEBI:29999"/>
        <dbReference type="ChEBI" id="CHEBI:30616"/>
        <dbReference type="ChEBI" id="CHEBI:83421"/>
        <dbReference type="ChEBI" id="CHEBI:456216"/>
        <dbReference type="EC" id="2.7.11.1"/>
    </reaction>
</comment>
<dbReference type="GO" id="GO:0008033">
    <property type="term" value="P:tRNA processing"/>
    <property type="evidence" value="ECO:0007669"/>
    <property type="project" value="UniProtKB-KW"/>
</dbReference>
<dbReference type="GO" id="GO:0004674">
    <property type="term" value="F:protein serine/threonine kinase activity"/>
    <property type="evidence" value="ECO:0007669"/>
    <property type="project" value="UniProtKB-KW"/>
</dbReference>
<evidence type="ECO:0000256" key="2">
    <source>
        <dbReference type="ARBA" id="ARBA00012513"/>
    </source>
</evidence>
<keyword evidence="3" id="KW-0723">Serine/threonine-protein kinase</keyword>